<accession>A0AAD6A6I7</accession>
<feature type="compositionally biased region" description="Low complexity" evidence="1">
    <location>
        <begin position="196"/>
        <end position="209"/>
    </location>
</feature>
<dbReference type="GO" id="GO:0016020">
    <property type="term" value="C:membrane"/>
    <property type="evidence" value="ECO:0007669"/>
    <property type="project" value="TreeGrafter"/>
</dbReference>
<evidence type="ECO:0000313" key="3">
    <source>
        <dbReference type="Proteomes" id="UP001219934"/>
    </source>
</evidence>
<evidence type="ECO:0000313" key="2">
    <source>
        <dbReference type="EMBL" id="KAJ4919231.1"/>
    </source>
</evidence>
<dbReference type="EMBL" id="JAPTMU010000321">
    <property type="protein sequence ID" value="KAJ4919231.1"/>
    <property type="molecule type" value="Genomic_DNA"/>
</dbReference>
<dbReference type="GO" id="GO:0015629">
    <property type="term" value="C:actin cytoskeleton"/>
    <property type="evidence" value="ECO:0007669"/>
    <property type="project" value="TreeGrafter"/>
</dbReference>
<feature type="compositionally biased region" description="Basic and acidic residues" evidence="1">
    <location>
        <begin position="186"/>
        <end position="195"/>
    </location>
</feature>
<feature type="region of interest" description="Disordered" evidence="1">
    <location>
        <begin position="76"/>
        <end position="104"/>
    </location>
</feature>
<dbReference type="GO" id="GO:0043123">
    <property type="term" value="P:positive regulation of canonical NF-kappaB signal transduction"/>
    <property type="evidence" value="ECO:0007669"/>
    <property type="project" value="TreeGrafter"/>
</dbReference>
<gene>
    <name evidence="2" type="ORF">JOQ06_021463</name>
</gene>
<feature type="compositionally biased region" description="Low complexity" evidence="1">
    <location>
        <begin position="88"/>
        <end position="100"/>
    </location>
</feature>
<organism evidence="2 3">
    <name type="scientific">Pogonophryne albipinna</name>
    <dbReference type="NCBI Taxonomy" id="1090488"/>
    <lineage>
        <taxon>Eukaryota</taxon>
        <taxon>Metazoa</taxon>
        <taxon>Chordata</taxon>
        <taxon>Craniata</taxon>
        <taxon>Vertebrata</taxon>
        <taxon>Euteleostomi</taxon>
        <taxon>Actinopterygii</taxon>
        <taxon>Neopterygii</taxon>
        <taxon>Teleostei</taxon>
        <taxon>Neoteleostei</taxon>
        <taxon>Acanthomorphata</taxon>
        <taxon>Eupercaria</taxon>
        <taxon>Perciformes</taxon>
        <taxon>Notothenioidei</taxon>
        <taxon>Pogonophryne</taxon>
    </lineage>
</organism>
<feature type="region of interest" description="Disordered" evidence="1">
    <location>
        <begin position="120"/>
        <end position="249"/>
    </location>
</feature>
<dbReference type="GO" id="GO:0005078">
    <property type="term" value="F:MAP-kinase scaffold activity"/>
    <property type="evidence" value="ECO:0007669"/>
    <property type="project" value="TreeGrafter"/>
</dbReference>
<proteinExistence type="predicted"/>
<dbReference type="AlphaFoldDB" id="A0AAD6A6I7"/>
<dbReference type="PANTHER" id="PTHR13944">
    <property type="entry name" value="AGAP007712-PA"/>
    <property type="match status" value="1"/>
</dbReference>
<protein>
    <submittedName>
        <fullName evidence="2">Uncharacterized protein</fullName>
    </submittedName>
</protein>
<reference evidence="2" key="1">
    <citation type="submission" date="2022-11" db="EMBL/GenBank/DDBJ databases">
        <title>Chromosome-level genome of Pogonophryne albipinna.</title>
        <authorList>
            <person name="Jo E."/>
        </authorList>
    </citation>
    <scope>NUCLEOTIDE SEQUENCE</scope>
    <source>
        <strain evidence="2">SGF0006</strain>
        <tissue evidence="2">Muscle</tissue>
    </source>
</reference>
<dbReference type="GO" id="GO:0071875">
    <property type="term" value="P:adrenergic receptor signaling pathway"/>
    <property type="evidence" value="ECO:0007669"/>
    <property type="project" value="TreeGrafter"/>
</dbReference>
<evidence type="ECO:0000256" key="1">
    <source>
        <dbReference type="SAM" id="MobiDB-lite"/>
    </source>
</evidence>
<name>A0AAD6A6I7_9TELE</name>
<dbReference type="PANTHER" id="PTHR13944:SF18">
    <property type="entry name" value="A-KINASE ANCHOR PROTEIN 13"/>
    <property type="match status" value="1"/>
</dbReference>
<dbReference type="InterPro" id="IPR051632">
    <property type="entry name" value="Rho_GEF"/>
</dbReference>
<sequence length="249" mass="27260">MYERHKRRYSLRAKGERTVDVVLLKIETCLCCLEVSFVRAKSTETERRRFISRATLNSQSDSEPLIHTGGDTLGVPLISGSSQPSEFPSLPSRTSSFPSSALRDSGSDIESLLSAEPGYDSVFRKSDDPVTGGDSTSEVSVSVSCSSTDETSSSHEGNQGLECSWIPEESIKSGAPGGGGEAEEEAKDRVTEVPRRSSILRNSIRSLSPLRRHSWGPGKNNGGDAEMNHRSSIHISGEEKPTFHRRRYR</sequence>
<dbReference type="Proteomes" id="UP001219934">
    <property type="component" value="Unassembled WGS sequence"/>
</dbReference>
<keyword evidence="3" id="KW-1185">Reference proteome</keyword>
<feature type="compositionally biased region" description="Low complexity" evidence="1">
    <location>
        <begin position="130"/>
        <end position="151"/>
    </location>
</feature>
<comment type="caution">
    <text evidence="2">The sequence shown here is derived from an EMBL/GenBank/DDBJ whole genome shotgun (WGS) entry which is preliminary data.</text>
</comment>
<dbReference type="GO" id="GO:0035023">
    <property type="term" value="P:regulation of Rho protein signal transduction"/>
    <property type="evidence" value="ECO:0007669"/>
    <property type="project" value="TreeGrafter"/>
</dbReference>